<sequence>MKTELIQLPLLALRGLTIFPDMIIHFDVSREKSINALEKAMVEDQRIFLVTQKKALVDEPKIDDLYTVGTIAKIKQIIKLPRNIVRVLVEGIERATIEDITKEDPYFVAKVLRPIFEEGNNQKFEEEALMRSAKELVQLYSTMNTKLGKDTLNQLLDTNVLGQLGDQIATNLSLSIENKQRILEEIDPQDRIKVAMAILENEIEIIRTKNVIQSQVKEKIDKNQREYFLREQLKVIQNELGDQSGVEEEAEKYREALEKLKAPKEVKEKINKEIIRLGKIPTGSSEGVVVRNYIETLLDLPWNVTTKEMKDIKKAEEVLEEDHYGLEKVKERVLEYLAVKNLSKENIAPILCLIGPPGTGKTSIAKSIAKALNRKYVRISLGGVRDEAEIRGHRRTYVGALPGRLVQGLKQAGSSNPLMLLDELDKMSNDFRGDPSAALLEVLDGEQNDKFRDHYLELPVDLSKVLFIATANTIQTIPKPLLDRVELIEVSSYTENEKQHIAREHLIIKQFEKHGLEDKNITISKNALLKIIREYTRESGVRNLERKIGQLCRKVAKEILTTNKESVKITEQNVEKYLGIPMYTYNKKLEENEIGIARGLAWTQVGGDTLSIEVNIVPGVGKFELTGKLGDVMKESARAAISYIRSRSKALGIKETFYKEMDIHIHIPEGAVPKDGPSAGITMATALISAITKKEVRANVAMTGEITLRGRILPVGGLKEKILAAKRAGIDTVLIPKKNEKVVSDISKEIKKGIQIVFVETMDQVLEYAFV</sequence>
<evidence type="ECO:0000256" key="6">
    <source>
        <dbReference type="ARBA" id="ARBA00022825"/>
    </source>
</evidence>
<dbReference type="SUPFAM" id="SSF54211">
    <property type="entry name" value="Ribosomal protein S5 domain 2-like"/>
    <property type="match status" value="1"/>
</dbReference>
<dbReference type="OrthoDB" id="9803599at2"/>
<dbReference type="PROSITE" id="PS51787">
    <property type="entry name" value="LON_N"/>
    <property type="match status" value="1"/>
</dbReference>
<feature type="binding site" evidence="14 17">
    <location>
        <begin position="355"/>
        <end position="362"/>
    </location>
    <ligand>
        <name>ATP</name>
        <dbReference type="ChEBI" id="CHEBI:30616"/>
    </ligand>
</feature>
<comment type="induction">
    <text evidence="14">By heat shock.</text>
</comment>
<evidence type="ECO:0000256" key="19">
    <source>
        <dbReference type="RuleBase" id="RU000591"/>
    </source>
</evidence>
<dbReference type="HAMAP" id="MF_01973">
    <property type="entry name" value="lon_bact"/>
    <property type="match status" value="1"/>
</dbReference>
<dbReference type="InterPro" id="IPR015947">
    <property type="entry name" value="PUA-like_sf"/>
</dbReference>
<dbReference type="SMART" id="SM00382">
    <property type="entry name" value="AAA"/>
    <property type="match status" value="1"/>
</dbReference>
<dbReference type="GO" id="GO:0006515">
    <property type="term" value="P:protein quality control for misfolded or incompletely synthesized proteins"/>
    <property type="evidence" value="ECO:0007669"/>
    <property type="project" value="UniProtKB-UniRule"/>
</dbReference>
<dbReference type="InterPro" id="IPR027065">
    <property type="entry name" value="Lon_Prtase"/>
</dbReference>
<dbReference type="GO" id="GO:0005524">
    <property type="term" value="F:ATP binding"/>
    <property type="evidence" value="ECO:0007669"/>
    <property type="project" value="UniProtKB-UniRule"/>
</dbReference>
<organism evidence="22 23">
    <name type="scientific">Natranaerovirga hydrolytica</name>
    <dbReference type="NCBI Taxonomy" id="680378"/>
    <lineage>
        <taxon>Bacteria</taxon>
        <taxon>Bacillati</taxon>
        <taxon>Bacillota</taxon>
        <taxon>Clostridia</taxon>
        <taxon>Lachnospirales</taxon>
        <taxon>Natranaerovirgaceae</taxon>
        <taxon>Natranaerovirga</taxon>
    </lineage>
</organism>
<dbReference type="InterPro" id="IPR014721">
    <property type="entry name" value="Ribsml_uS5_D2-typ_fold_subgr"/>
</dbReference>
<feature type="active site" evidence="14 16">
    <location>
        <position position="721"/>
    </location>
</feature>
<keyword evidence="8 14" id="KW-0346">Stress response</keyword>
<dbReference type="Gene3D" id="1.20.58.1480">
    <property type="match status" value="1"/>
</dbReference>
<dbReference type="PANTHER" id="PTHR10046">
    <property type="entry name" value="ATP DEPENDENT LON PROTEASE FAMILY MEMBER"/>
    <property type="match status" value="1"/>
</dbReference>
<dbReference type="InterPro" id="IPR003111">
    <property type="entry name" value="Lon_prtase_N"/>
</dbReference>
<dbReference type="AlphaFoldDB" id="A0A4R1MHJ0"/>
<evidence type="ECO:0000256" key="5">
    <source>
        <dbReference type="ARBA" id="ARBA00022801"/>
    </source>
</evidence>
<dbReference type="InterPro" id="IPR008268">
    <property type="entry name" value="Peptidase_S16_AS"/>
</dbReference>
<evidence type="ECO:0000259" key="21">
    <source>
        <dbReference type="PROSITE" id="PS51787"/>
    </source>
</evidence>
<keyword evidence="4 14" id="KW-0547">Nucleotide-binding</keyword>
<protein>
    <recommendedName>
        <fullName evidence="12 14">Lon protease</fullName>
        <ecNumber evidence="11 14">3.4.21.53</ecNumber>
    </recommendedName>
    <alternativeName>
        <fullName evidence="13 14">ATP-dependent protease La</fullName>
    </alternativeName>
</protein>
<comment type="catalytic activity">
    <reaction evidence="9 14 15 18">
        <text>Hydrolysis of proteins in presence of ATP.</text>
        <dbReference type="EC" id="3.4.21.53"/>
    </reaction>
</comment>
<dbReference type="Pfam" id="PF02190">
    <property type="entry name" value="LON_substr_bdg"/>
    <property type="match status" value="1"/>
</dbReference>
<feature type="domain" description="Lon N-terminal" evidence="21">
    <location>
        <begin position="8"/>
        <end position="203"/>
    </location>
</feature>
<accession>A0A4R1MHJ0</accession>
<dbReference type="Pfam" id="PF05362">
    <property type="entry name" value="Lon_C"/>
    <property type="match status" value="1"/>
</dbReference>
<evidence type="ECO:0000256" key="11">
    <source>
        <dbReference type="ARBA" id="ARBA00066743"/>
    </source>
</evidence>
<keyword evidence="23" id="KW-1185">Reference proteome</keyword>
<dbReference type="Gene3D" id="3.30.230.10">
    <property type="match status" value="1"/>
</dbReference>
<dbReference type="InterPro" id="IPR003593">
    <property type="entry name" value="AAA+_ATPase"/>
</dbReference>
<dbReference type="EC" id="3.4.21.53" evidence="11 14"/>
<evidence type="ECO:0000259" key="20">
    <source>
        <dbReference type="PROSITE" id="PS51786"/>
    </source>
</evidence>
<keyword evidence="5 14" id="KW-0378">Hydrolase</keyword>
<comment type="subunit">
    <text evidence="14 15">Homohexamer. Organized in a ring with a central cavity.</text>
</comment>
<keyword evidence="2 14" id="KW-0963">Cytoplasm</keyword>
<dbReference type="SUPFAM" id="SSF88697">
    <property type="entry name" value="PUA domain-like"/>
    <property type="match status" value="1"/>
</dbReference>
<comment type="similarity">
    <text evidence="14 15 18 19">Belongs to the peptidase S16 family.</text>
</comment>
<dbReference type="Proteomes" id="UP000294545">
    <property type="component" value="Unassembled WGS sequence"/>
</dbReference>
<dbReference type="InterPro" id="IPR008269">
    <property type="entry name" value="Lon_proteolytic"/>
</dbReference>
<evidence type="ECO:0000256" key="7">
    <source>
        <dbReference type="ARBA" id="ARBA00022840"/>
    </source>
</evidence>
<feature type="domain" description="Lon proteolytic" evidence="20">
    <location>
        <begin position="591"/>
        <end position="771"/>
    </location>
</feature>
<keyword evidence="7 14" id="KW-0067">ATP-binding</keyword>
<dbReference type="InterPro" id="IPR046336">
    <property type="entry name" value="Lon_prtase_N_sf"/>
</dbReference>
<dbReference type="InterPro" id="IPR054594">
    <property type="entry name" value="Lon_lid"/>
</dbReference>
<evidence type="ECO:0000256" key="8">
    <source>
        <dbReference type="ARBA" id="ARBA00023016"/>
    </source>
</evidence>
<dbReference type="Gene3D" id="1.10.8.60">
    <property type="match status" value="1"/>
</dbReference>
<feature type="active site" evidence="14 16">
    <location>
        <position position="678"/>
    </location>
</feature>
<dbReference type="GO" id="GO:0005737">
    <property type="term" value="C:cytoplasm"/>
    <property type="evidence" value="ECO:0007669"/>
    <property type="project" value="UniProtKB-SubCell"/>
</dbReference>
<dbReference type="InterPro" id="IPR004815">
    <property type="entry name" value="Lon_bac/euk-typ"/>
</dbReference>
<dbReference type="GO" id="GO:0043565">
    <property type="term" value="F:sequence-specific DNA binding"/>
    <property type="evidence" value="ECO:0007669"/>
    <property type="project" value="UniProtKB-UniRule"/>
</dbReference>
<proteinExistence type="evidence at transcript level"/>
<comment type="subcellular location">
    <subcellularLocation>
        <location evidence="1 14 15">Cytoplasm</location>
    </subcellularLocation>
</comment>
<dbReference type="Gene3D" id="3.40.50.300">
    <property type="entry name" value="P-loop containing nucleotide triphosphate hydrolases"/>
    <property type="match status" value="1"/>
</dbReference>
<comment type="function">
    <text evidence="10 14">ATP-dependent serine protease that mediates the selective degradation of mutant and abnormal proteins as well as certain short-lived regulatory proteins. Required for cellular homeostasis and for survival from DNA damage and developmental changes induced by stress. Degrades polypeptides processively to yield small peptide fragments that are 5 to 10 amino acids long. Binds to DNA in a double-stranded, site-specific manner.</text>
</comment>
<evidence type="ECO:0000256" key="2">
    <source>
        <dbReference type="ARBA" id="ARBA00022490"/>
    </source>
</evidence>
<dbReference type="PRINTS" id="PR00830">
    <property type="entry name" value="ENDOLAPTASE"/>
</dbReference>
<gene>
    <name evidence="14" type="primary">lon</name>
    <name evidence="22" type="ORF">EDC19_2373</name>
</gene>
<evidence type="ECO:0000256" key="14">
    <source>
        <dbReference type="HAMAP-Rule" id="MF_01973"/>
    </source>
</evidence>
<evidence type="ECO:0000256" key="4">
    <source>
        <dbReference type="ARBA" id="ARBA00022741"/>
    </source>
</evidence>
<evidence type="ECO:0000256" key="10">
    <source>
        <dbReference type="ARBA" id="ARBA00053875"/>
    </source>
</evidence>
<evidence type="ECO:0000256" key="1">
    <source>
        <dbReference type="ARBA" id="ARBA00004496"/>
    </source>
</evidence>
<evidence type="ECO:0000256" key="18">
    <source>
        <dbReference type="PROSITE-ProRule" id="PRU01122"/>
    </source>
</evidence>
<dbReference type="FunFam" id="3.40.50.300:FF:000021">
    <property type="entry name" value="Lon protease homolog"/>
    <property type="match status" value="1"/>
</dbReference>
<dbReference type="Gene3D" id="1.20.5.5270">
    <property type="match status" value="1"/>
</dbReference>
<dbReference type="PROSITE" id="PS01046">
    <property type="entry name" value="LON_SER"/>
    <property type="match status" value="1"/>
</dbReference>
<evidence type="ECO:0000256" key="3">
    <source>
        <dbReference type="ARBA" id="ARBA00022670"/>
    </source>
</evidence>
<comment type="caution">
    <text evidence="22">The sequence shown here is derived from an EMBL/GenBank/DDBJ whole genome shotgun (WGS) entry which is preliminary data.</text>
</comment>
<dbReference type="PROSITE" id="PS51786">
    <property type="entry name" value="LON_PROTEOLYTIC"/>
    <property type="match status" value="1"/>
</dbReference>
<evidence type="ECO:0000256" key="9">
    <source>
        <dbReference type="ARBA" id="ARBA00050665"/>
    </source>
</evidence>
<keyword evidence="3 14" id="KW-0645">Protease</keyword>
<name>A0A4R1MHJ0_9FIRM</name>
<dbReference type="EMBL" id="SMGQ01000015">
    <property type="protein sequence ID" value="TCK90604.1"/>
    <property type="molecule type" value="Genomic_DNA"/>
</dbReference>
<evidence type="ECO:0000256" key="12">
    <source>
        <dbReference type="ARBA" id="ARBA00071934"/>
    </source>
</evidence>
<dbReference type="GO" id="GO:0034605">
    <property type="term" value="P:cellular response to heat"/>
    <property type="evidence" value="ECO:0007669"/>
    <property type="project" value="UniProtKB-UniRule"/>
</dbReference>
<dbReference type="Gene3D" id="2.30.130.40">
    <property type="entry name" value="LON domain-like"/>
    <property type="match status" value="1"/>
</dbReference>
<dbReference type="GO" id="GO:0016887">
    <property type="term" value="F:ATP hydrolysis activity"/>
    <property type="evidence" value="ECO:0007669"/>
    <property type="project" value="UniProtKB-UniRule"/>
</dbReference>
<dbReference type="SUPFAM" id="SSF52540">
    <property type="entry name" value="P-loop containing nucleoside triphosphate hydrolases"/>
    <property type="match status" value="1"/>
</dbReference>
<dbReference type="InterPro" id="IPR020568">
    <property type="entry name" value="Ribosomal_Su5_D2-typ_SF"/>
</dbReference>
<evidence type="ECO:0000256" key="16">
    <source>
        <dbReference type="PIRSR" id="PIRSR001174-1"/>
    </source>
</evidence>
<evidence type="ECO:0000313" key="23">
    <source>
        <dbReference type="Proteomes" id="UP000294545"/>
    </source>
</evidence>
<dbReference type="Pfam" id="PF00004">
    <property type="entry name" value="AAA"/>
    <property type="match status" value="1"/>
</dbReference>
<evidence type="ECO:0000313" key="22">
    <source>
        <dbReference type="EMBL" id="TCK90604.1"/>
    </source>
</evidence>
<dbReference type="RefSeq" id="WP_132283049.1">
    <property type="nucleotide sequence ID" value="NZ_SMGQ01000015.1"/>
</dbReference>
<dbReference type="SMART" id="SM00464">
    <property type="entry name" value="LON"/>
    <property type="match status" value="1"/>
</dbReference>
<dbReference type="InterPro" id="IPR027417">
    <property type="entry name" value="P-loop_NTPase"/>
</dbReference>
<evidence type="ECO:0000256" key="15">
    <source>
        <dbReference type="PIRNR" id="PIRNR001174"/>
    </source>
</evidence>
<dbReference type="InterPro" id="IPR003959">
    <property type="entry name" value="ATPase_AAA_core"/>
</dbReference>
<dbReference type="GO" id="GO:0004252">
    <property type="term" value="F:serine-type endopeptidase activity"/>
    <property type="evidence" value="ECO:0007669"/>
    <property type="project" value="UniProtKB-UniRule"/>
</dbReference>
<dbReference type="CDD" id="cd19500">
    <property type="entry name" value="RecA-like_Lon"/>
    <property type="match status" value="1"/>
</dbReference>
<dbReference type="NCBIfam" id="TIGR00763">
    <property type="entry name" value="lon"/>
    <property type="match status" value="1"/>
</dbReference>
<evidence type="ECO:0000256" key="13">
    <source>
        <dbReference type="ARBA" id="ARBA00082722"/>
    </source>
</evidence>
<dbReference type="InterPro" id="IPR027543">
    <property type="entry name" value="Lon_bac"/>
</dbReference>
<keyword evidence="6 14" id="KW-0720">Serine protease</keyword>
<dbReference type="PIRSF" id="PIRSF001174">
    <property type="entry name" value="Lon_proteas"/>
    <property type="match status" value="1"/>
</dbReference>
<dbReference type="GO" id="GO:0004176">
    <property type="term" value="F:ATP-dependent peptidase activity"/>
    <property type="evidence" value="ECO:0007669"/>
    <property type="project" value="UniProtKB-UniRule"/>
</dbReference>
<dbReference type="Pfam" id="PF22667">
    <property type="entry name" value="Lon_lid"/>
    <property type="match status" value="1"/>
</dbReference>
<evidence type="ECO:0000256" key="17">
    <source>
        <dbReference type="PIRSR" id="PIRSR001174-2"/>
    </source>
</evidence>
<reference evidence="22 23" key="1">
    <citation type="submission" date="2019-03" db="EMBL/GenBank/DDBJ databases">
        <title>Genomic Encyclopedia of Type Strains, Phase IV (KMG-IV): sequencing the most valuable type-strain genomes for metagenomic binning, comparative biology and taxonomic classification.</title>
        <authorList>
            <person name="Goeker M."/>
        </authorList>
    </citation>
    <scope>NUCLEOTIDE SEQUENCE [LARGE SCALE GENOMIC DNA]</scope>
    <source>
        <strain evidence="22 23">DSM 24176</strain>
    </source>
</reference>